<evidence type="ECO:0000313" key="2">
    <source>
        <dbReference type="EMBL" id="VWP01475.1"/>
    </source>
</evidence>
<dbReference type="GO" id="GO:0016301">
    <property type="term" value="F:kinase activity"/>
    <property type="evidence" value="ECO:0007669"/>
    <property type="project" value="UniProtKB-KW"/>
</dbReference>
<feature type="compositionally biased region" description="Basic and acidic residues" evidence="1">
    <location>
        <begin position="216"/>
        <end position="227"/>
    </location>
</feature>
<proteinExistence type="predicted"/>
<organism evidence="2">
    <name type="scientific">Ganoderma boninense</name>
    <dbReference type="NCBI Taxonomy" id="34458"/>
    <lineage>
        <taxon>Eukaryota</taxon>
        <taxon>Fungi</taxon>
        <taxon>Dikarya</taxon>
        <taxon>Basidiomycota</taxon>
        <taxon>Agaricomycotina</taxon>
        <taxon>Agaricomycetes</taxon>
        <taxon>Polyporales</taxon>
        <taxon>Polyporaceae</taxon>
        <taxon>Ganoderma</taxon>
    </lineage>
</organism>
<sequence length="340" mass="37898">MASCNICARETCDVPVTSDPNVKYSQGDVYSLKESVYTPIYHILGSTFAALAGKSATLKRNQQSLYDLTRTPDVIRSGRPAVIMEDDDGDNPLGPMVCVATTYSGQDISKLPLIFRHFSIPVASNGQITSGHHIHALPEWDRENAYIIAWQFRSTATREFIWTAQADGEPEEVPQVLGKDAMEFLHTECERRRDEWKEMCRDPKVAAKLEAELRKHVEDRREKKRADGGASTTSLDSMAIGIDSPSWRRTVPGTSTIPKDSEDDVVPGTPGNPQKPEPWKIVMKHRPESVHSVSSTSSKKKGANWDKFSKSNRSRSSFSQKPHKVNGICNFDLLLAVKGR</sequence>
<dbReference type="AlphaFoldDB" id="A0A5K1K692"/>
<dbReference type="EMBL" id="LR729402">
    <property type="protein sequence ID" value="VWP01475.1"/>
    <property type="molecule type" value="Genomic_DNA"/>
</dbReference>
<evidence type="ECO:0000256" key="1">
    <source>
        <dbReference type="SAM" id="MobiDB-lite"/>
    </source>
</evidence>
<name>A0A5K1K692_9APHY</name>
<keyword evidence="2" id="KW-0808">Transferase</keyword>
<gene>
    <name evidence="2" type="primary">C6KEF4</name>
</gene>
<reference evidence="2" key="1">
    <citation type="submission" date="2019-10" db="EMBL/GenBank/DDBJ databases">
        <authorList>
            <person name="Nor Muhammad N."/>
        </authorList>
    </citation>
    <scope>NUCLEOTIDE SEQUENCE</scope>
</reference>
<feature type="region of interest" description="Disordered" evidence="1">
    <location>
        <begin position="216"/>
        <end position="322"/>
    </location>
</feature>
<accession>A0A5K1K692</accession>
<protein>
    <submittedName>
        <fullName evidence="2">Mitogen-activated protein kinase kinase kinase</fullName>
    </submittedName>
</protein>
<keyword evidence="2" id="KW-0418">Kinase</keyword>